<organism evidence="2 3">
    <name type="scientific">bacterium (Candidatus Blackallbacteria) CG17_big_fil_post_rev_8_21_14_2_50_48_46</name>
    <dbReference type="NCBI Taxonomy" id="2014261"/>
    <lineage>
        <taxon>Bacteria</taxon>
        <taxon>Candidatus Blackallbacteria</taxon>
    </lineage>
</organism>
<keyword evidence="1" id="KW-0812">Transmembrane</keyword>
<proteinExistence type="predicted"/>
<feature type="transmembrane region" description="Helical" evidence="1">
    <location>
        <begin position="29"/>
        <end position="52"/>
    </location>
</feature>
<keyword evidence="1" id="KW-1133">Transmembrane helix</keyword>
<evidence type="ECO:0000256" key="1">
    <source>
        <dbReference type="SAM" id="Phobius"/>
    </source>
</evidence>
<sequence length="65" mass="7348">MIFLAILTCLEGGAAGFLGAICLKGFYLAYFFINIILLIFILFVYKIIFAIIKIKLNVLIFILNK</sequence>
<dbReference type="EMBL" id="PFFQ01000004">
    <property type="protein sequence ID" value="PIW19488.1"/>
    <property type="molecule type" value="Genomic_DNA"/>
</dbReference>
<dbReference type="Proteomes" id="UP000231019">
    <property type="component" value="Unassembled WGS sequence"/>
</dbReference>
<accession>A0A2M7GBF4</accession>
<reference evidence="2 3" key="1">
    <citation type="submission" date="2017-09" db="EMBL/GenBank/DDBJ databases">
        <title>Depth-based differentiation of microbial function through sediment-hosted aquifers and enrichment of novel symbionts in the deep terrestrial subsurface.</title>
        <authorList>
            <person name="Probst A.J."/>
            <person name="Ladd B."/>
            <person name="Jarett J.K."/>
            <person name="Geller-Mcgrath D.E."/>
            <person name="Sieber C.M."/>
            <person name="Emerson J.B."/>
            <person name="Anantharaman K."/>
            <person name="Thomas B.C."/>
            <person name="Malmstrom R."/>
            <person name="Stieglmeier M."/>
            <person name="Klingl A."/>
            <person name="Woyke T."/>
            <person name="Ryan C.M."/>
            <person name="Banfield J.F."/>
        </authorList>
    </citation>
    <scope>NUCLEOTIDE SEQUENCE [LARGE SCALE GENOMIC DNA]</scope>
    <source>
        <strain evidence="2">CG17_big_fil_post_rev_8_21_14_2_50_48_46</strain>
    </source>
</reference>
<keyword evidence="1" id="KW-0472">Membrane</keyword>
<dbReference type="AlphaFoldDB" id="A0A2M7GBF4"/>
<evidence type="ECO:0000313" key="3">
    <source>
        <dbReference type="Proteomes" id="UP000231019"/>
    </source>
</evidence>
<name>A0A2M7GBF4_9BACT</name>
<comment type="caution">
    <text evidence="2">The sequence shown here is derived from an EMBL/GenBank/DDBJ whole genome shotgun (WGS) entry which is preliminary data.</text>
</comment>
<evidence type="ECO:0000313" key="2">
    <source>
        <dbReference type="EMBL" id="PIW19488.1"/>
    </source>
</evidence>
<protein>
    <submittedName>
        <fullName evidence="2">Uncharacterized protein</fullName>
    </submittedName>
</protein>
<gene>
    <name evidence="2" type="ORF">COW36_01215</name>
</gene>